<keyword evidence="4" id="KW-1185">Reference proteome</keyword>
<feature type="compositionally biased region" description="Basic and acidic residues" evidence="1">
    <location>
        <begin position="1"/>
        <end position="10"/>
    </location>
</feature>
<gene>
    <name evidence="2" type="ORF">C1SCF055_LOCUS31897</name>
</gene>
<feature type="compositionally biased region" description="Acidic residues" evidence="1">
    <location>
        <begin position="947"/>
        <end position="956"/>
    </location>
</feature>
<dbReference type="OrthoDB" id="441285at2759"/>
<sequence length="1020" mass="113156">MGHFARDCRQRGTASGSSSSTAATNKEHGASMVQHETNIFKFGNGEREISNRMIDMPVQIAGKRGIVRAAVVKGDAPLLLSRSALKTLKANMDFDKDELQLFGTDSVPMLVNEDCEVQLMQWSPKQHRQLMHQVQQGTMPKGPGKINVIEVFSPPRFALECEKMGWSCLSADLCTGWDFRKSSDRQAMRETVKNRKPDLLVLCPPCTWAGGWFHLNKKHMSDEELREKKILTQLFINFCKELIKIQLSNGGRVMFEHPRDSVAWELLEELSSQLHTVDLHMCRFGLRVPQGPLIRKATRLMVSHANMRELGRLCPGSKHPDHVDHLPIAGSHPSIGSISKHAGKYTSAFVKAVLKTVHELPATDVLVLHQDNPAECLVAAHEEELEGYPSEAPDQQPSPDNAEQNAAVPQSVQDRMQSAVEETPAPNAASPAGEPEMPSVPAVNPKSLPASSPGNAQENEGYGPIRRKVLGKQGPMSLYRPGSMAQDDFAELMQEVVPQLLEQVLNQEDQAMPGAESASSADRSAGVKRDASPAAPPLEPSAKSQRTVSPDRSDVLPADVVGREEGHTFSQDEVTILSVEHVPNIPTEQLTSEERQELHDMLNQQVPVEVMVANYLQKKASKEIQGTGNPPELQNKIDEAKLLEWNTILAKNAARVVLGPEADQVRSKFSHRIMGSRYVMTIKQEDDAPARVKARWCLQGHLDPDLREKATAGDLQSPTLSQVARNMVFQLISSFKWRLKLGDIRGAFLSAGNLPMRYRPLYARLPQGGIPGIPEGSLIEVSFSQQSFPVPTVADALAANNAIRRAKQHRPFGVVCYRLQESPEAFDLLRACLRTGRYQISPEEKILELRADERNRRQTFAQKTACFPWSIDDHDRCVELVLRARQRGAFDLVMNRVRRVEEGLQADLAAVGLTDGDYAKCDEICAKGISGHGAMTDASKRSHAAEDLDENDDDVETQGYVMPQPSSPPMSHDQYEVPVKVTFPPGVQSLQEWGSFKVTFGKFKGKKSYYQVYLGRTLMR</sequence>
<feature type="compositionally biased region" description="Polar residues" evidence="1">
    <location>
        <begin position="449"/>
        <end position="458"/>
    </location>
</feature>
<feature type="region of interest" description="Disordered" evidence="1">
    <location>
        <begin position="1"/>
        <end position="34"/>
    </location>
</feature>
<evidence type="ECO:0000313" key="4">
    <source>
        <dbReference type="Proteomes" id="UP001152797"/>
    </source>
</evidence>
<proteinExistence type="predicted"/>
<evidence type="ECO:0000313" key="3">
    <source>
        <dbReference type="EMBL" id="CAL1159615.1"/>
    </source>
</evidence>
<name>A0A9P1DBB0_9DINO</name>
<feature type="region of interest" description="Disordered" evidence="1">
    <location>
        <begin position="511"/>
        <end position="554"/>
    </location>
</feature>
<organism evidence="2">
    <name type="scientific">Cladocopium goreaui</name>
    <dbReference type="NCBI Taxonomy" id="2562237"/>
    <lineage>
        <taxon>Eukaryota</taxon>
        <taxon>Sar</taxon>
        <taxon>Alveolata</taxon>
        <taxon>Dinophyceae</taxon>
        <taxon>Suessiales</taxon>
        <taxon>Symbiodiniaceae</taxon>
        <taxon>Cladocopium</taxon>
    </lineage>
</organism>
<dbReference type="EMBL" id="CAMXCT010003780">
    <property type="protein sequence ID" value="CAI4006240.1"/>
    <property type="molecule type" value="Genomic_DNA"/>
</dbReference>
<dbReference type="AlphaFoldDB" id="A0A9P1DBB0"/>
<accession>A0A9P1DBB0</accession>
<feature type="compositionally biased region" description="Low complexity" evidence="1">
    <location>
        <begin position="12"/>
        <end position="24"/>
    </location>
</feature>
<dbReference type="Proteomes" id="UP001152797">
    <property type="component" value="Unassembled WGS sequence"/>
</dbReference>
<feature type="region of interest" description="Disordered" evidence="1">
    <location>
        <begin position="935"/>
        <end position="956"/>
    </location>
</feature>
<evidence type="ECO:0000256" key="1">
    <source>
        <dbReference type="SAM" id="MobiDB-lite"/>
    </source>
</evidence>
<reference evidence="2" key="1">
    <citation type="submission" date="2022-10" db="EMBL/GenBank/DDBJ databases">
        <authorList>
            <person name="Chen Y."/>
            <person name="Dougan E. K."/>
            <person name="Chan C."/>
            <person name="Rhodes N."/>
            <person name="Thang M."/>
        </authorList>
    </citation>
    <scope>NUCLEOTIDE SEQUENCE</scope>
</reference>
<evidence type="ECO:0008006" key="5">
    <source>
        <dbReference type="Google" id="ProtNLM"/>
    </source>
</evidence>
<reference evidence="3" key="2">
    <citation type="submission" date="2024-04" db="EMBL/GenBank/DDBJ databases">
        <authorList>
            <person name="Chen Y."/>
            <person name="Shah S."/>
            <person name="Dougan E. K."/>
            <person name="Thang M."/>
            <person name="Chan C."/>
        </authorList>
    </citation>
    <scope>NUCLEOTIDE SEQUENCE [LARGE SCALE GENOMIC DNA]</scope>
</reference>
<evidence type="ECO:0000313" key="2">
    <source>
        <dbReference type="EMBL" id="CAI4006240.1"/>
    </source>
</evidence>
<dbReference type="EMBL" id="CAMXCT020003780">
    <property type="protein sequence ID" value="CAL1159615.1"/>
    <property type="molecule type" value="Genomic_DNA"/>
</dbReference>
<feature type="compositionally biased region" description="Polar residues" evidence="1">
    <location>
        <begin position="393"/>
        <end position="416"/>
    </location>
</feature>
<dbReference type="EMBL" id="CAMXCT030003780">
    <property type="protein sequence ID" value="CAL4793552.1"/>
    <property type="molecule type" value="Genomic_DNA"/>
</dbReference>
<protein>
    <recommendedName>
        <fullName evidence="5">Copia protein</fullName>
    </recommendedName>
</protein>
<comment type="caution">
    <text evidence="2">The sequence shown here is derived from an EMBL/GenBank/DDBJ whole genome shotgun (WGS) entry which is preliminary data.</text>
</comment>
<feature type="region of interest" description="Disordered" evidence="1">
    <location>
        <begin position="384"/>
        <end position="467"/>
    </location>
</feature>